<comment type="function">
    <text evidence="2">Catalyzes the condensation of isopentenyl diphosphate (IPP) with allylic pyrophosphates generating different type of terpenoids.</text>
</comment>
<reference evidence="3 4" key="1">
    <citation type="submission" date="2019-03" db="EMBL/GenBank/DDBJ databases">
        <title>Genomic Encyclopedia of Type Strains, Phase IV (KMG-IV): sequencing the most valuable type-strain genomes for metagenomic binning, comparative biology and taxonomic classification.</title>
        <authorList>
            <person name="Goeker M."/>
        </authorList>
    </citation>
    <scope>NUCLEOTIDE SEQUENCE [LARGE SCALE GENOMIC DNA]</scope>
    <source>
        <strain evidence="3 4">DSM 11170</strain>
    </source>
</reference>
<keyword evidence="2" id="KW-0460">Magnesium</keyword>
<dbReference type="AlphaFoldDB" id="A0A4R2RKT4"/>
<dbReference type="NCBIfam" id="NF011405">
    <property type="entry name" value="PRK14830.1"/>
    <property type="match status" value="1"/>
</dbReference>
<dbReference type="EMBL" id="SLXT01000009">
    <property type="protein sequence ID" value="TCP64522.1"/>
    <property type="molecule type" value="Genomic_DNA"/>
</dbReference>
<dbReference type="PANTHER" id="PTHR10291:SF0">
    <property type="entry name" value="DEHYDRODOLICHYL DIPHOSPHATE SYNTHASE 2"/>
    <property type="match status" value="1"/>
</dbReference>
<feature type="binding site" evidence="2">
    <location>
        <position position="43"/>
    </location>
    <ligand>
        <name>substrate</name>
    </ligand>
</feature>
<dbReference type="Pfam" id="PF01255">
    <property type="entry name" value="Prenyltransf"/>
    <property type="match status" value="1"/>
</dbReference>
<feature type="binding site" evidence="2">
    <location>
        <position position="225"/>
    </location>
    <ligand>
        <name>Mg(2+)</name>
        <dbReference type="ChEBI" id="CHEBI:18420"/>
    </ligand>
</feature>
<name>A0A4R2RKT4_9FIRM</name>
<protein>
    <recommendedName>
        <fullName evidence="2">Isoprenyl transferase</fullName>
        <ecNumber evidence="2">2.5.1.-</ecNumber>
    </recommendedName>
</protein>
<feature type="binding site" evidence="2">
    <location>
        <position position="87"/>
    </location>
    <ligand>
        <name>substrate</name>
    </ligand>
</feature>
<dbReference type="CDD" id="cd00475">
    <property type="entry name" value="Cis_IPPS"/>
    <property type="match status" value="1"/>
</dbReference>
<evidence type="ECO:0000313" key="4">
    <source>
        <dbReference type="Proteomes" id="UP000294813"/>
    </source>
</evidence>
<sequence length="260" mass="29498">MQWRFWPFHRRRKGAGSDDLSAQLNAQKLPKHVAIIMDGNGRWAKRRGLPRAAGHRAGVESLRQVLETCTDLGIQVLTVYAFSTENWKRPADEVSALMDLLVEYLRKEIKELHEKGVRVRAIGKVDDLPQVAQRELASAIKKTQDNRKITLNLALNYGGRVEIVEAVKKVVANVTAGTIQIDDINEQYLEQHLYTAGLPDPDLLIRPSGELRLSNFLLWQSAYTEICVTSTLWPDFGRQELLQALIDYQGRDRRFGGVKV</sequence>
<feature type="binding site" evidence="2">
    <location>
        <position position="89"/>
    </location>
    <ligand>
        <name>substrate</name>
    </ligand>
</feature>
<dbReference type="InterPro" id="IPR036424">
    <property type="entry name" value="UPP_synth-like_sf"/>
</dbReference>
<organism evidence="3 4">
    <name type="scientific">Heliophilum fasciatum</name>
    <dbReference type="NCBI Taxonomy" id="35700"/>
    <lineage>
        <taxon>Bacteria</taxon>
        <taxon>Bacillati</taxon>
        <taxon>Bacillota</taxon>
        <taxon>Clostridia</taxon>
        <taxon>Eubacteriales</taxon>
        <taxon>Heliobacteriaceae</taxon>
        <taxon>Heliophilum</taxon>
    </lineage>
</organism>
<feature type="active site" description="Proton acceptor" evidence="2">
    <location>
        <position position="86"/>
    </location>
</feature>
<accession>A0A4R2RKT4</accession>
<comment type="cofactor">
    <cofactor evidence="2">
        <name>Mg(2+)</name>
        <dbReference type="ChEBI" id="CHEBI:18420"/>
    </cofactor>
    <text evidence="2">Binds 2 magnesium ions per subunit.</text>
</comment>
<evidence type="ECO:0000313" key="3">
    <source>
        <dbReference type="EMBL" id="TCP64522.1"/>
    </source>
</evidence>
<feature type="binding site" evidence="2">
    <location>
        <begin position="212"/>
        <end position="214"/>
    </location>
    <ligand>
        <name>substrate</name>
    </ligand>
</feature>
<feature type="binding site" evidence="2">
    <location>
        <position position="55"/>
    </location>
    <ligand>
        <name>substrate</name>
    </ligand>
</feature>
<feature type="active site" evidence="2">
    <location>
        <position position="38"/>
    </location>
</feature>
<keyword evidence="2" id="KW-0479">Metal-binding</keyword>
<feature type="binding site" evidence="2">
    <location>
        <begin position="83"/>
        <end position="85"/>
    </location>
    <ligand>
        <name>substrate</name>
    </ligand>
</feature>
<evidence type="ECO:0000256" key="2">
    <source>
        <dbReference type="HAMAP-Rule" id="MF_01139"/>
    </source>
</evidence>
<dbReference type="HAMAP" id="MF_01139">
    <property type="entry name" value="ISPT"/>
    <property type="match status" value="1"/>
</dbReference>
<comment type="similarity">
    <text evidence="2">Belongs to the UPP synthase family.</text>
</comment>
<feature type="binding site" evidence="2">
    <location>
        <position position="38"/>
    </location>
    <ligand>
        <name>Mg(2+)</name>
        <dbReference type="ChEBI" id="CHEBI:18420"/>
    </ligand>
</feature>
<feature type="binding site" evidence="2">
    <location>
        <position position="206"/>
    </location>
    <ligand>
        <name>substrate</name>
    </ligand>
</feature>
<dbReference type="Proteomes" id="UP000294813">
    <property type="component" value="Unassembled WGS sequence"/>
</dbReference>
<evidence type="ECO:0000256" key="1">
    <source>
        <dbReference type="ARBA" id="ARBA00022679"/>
    </source>
</evidence>
<proteinExistence type="inferred from homology"/>
<dbReference type="GO" id="GO:0030145">
    <property type="term" value="F:manganese ion binding"/>
    <property type="evidence" value="ECO:0007669"/>
    <property type="project" value="TreeGrafter"/>
</dbReference>
<dbReference type="FunFam" id="3.40.1180.10:FF:000001">
    <property type="entry name" value="(2E,6E)-farnesyl-diphosphate-specific ditrans,polycis-undecaprenyl-diphosphate synthase"/>
    <property type="match status" value="1"/>
</dbReference>
<dbReference type="EC" id="2.5.1.-" evidence="2"/>
<feature type="binding site" evidence="2">
    <location>
        <position position="51"/>
    </location>
    <ligand>
        <name>substrate</name>
    </ligand>
</feature>
<dbReference type="SUPFAM" id="SSF64005">
    <property type="entry name" value="Undecaprenyl diphosphate synthase"/>
    <property type="match status" value="1"/>
</dbReference>
<dbReference type="NCBIfam" id="TIGR00055">
    <property type="entry name" value="uppS"/>
    <property type="match status" value="1"/>
</dbReference>
<feature type="binding site" evidence="2">
    <location>
        <begin position="39"/>
        <end position="42"/>
    </location>
    <ligand>
        <name>substrate</name>
    </ligand>
</feature>
<keyword evidence="1 2" id="KW-0808">Transferase</keyword>
<gene>
    <name evidence="3" type="ORF">EDD73_10963</name>
</gene>
<dbReference type="GO" id="GO:0005829">
    <property type="term" value="C:cytosol"/>
    <property type="evidence" value="ECO:0007669"/>
    <property type="project" value="TreeGrafter"/>
</dbReference>
<dbReference type="GO" id="GO:0000287">
    <property type="term" value="F:magnesium ion binding"/>
    <property type="evidence" value="ECO:0007669"/>
    <property type="project" value="UniProtKB-UniRule"/>
</dbReference>
<comment type="subunit">
    <text evidence="2">Homodimer.</text>
</comment>
<dbReference type="PROSITE" id="PS01066">
    <property type="entry name" value="UPP_SYNTHASE"/>
    <property type="match status" value="1"/>
</dbReference>
<keyword evidence="4" id="KW-1185">Reference proteome</keyword>
<dbReference type="OrthoDB" id="4191603at2"/>
<dbReference type="Gene3D" id="3.40.1180.10">
    <property type="entry name" value="Decaprenyl diphosphate synthase-like"/>
    <property type="match status" value="1"/>
</dbReference>
<dbReference type="PANTHER" id="PTHR10291">
    <property type="entry name" value="DEHYDRODOLICHYL DIPHOSPHATE SYNTHASE FAMILY MEMBER"/>
    <property type="match status" value="1"/>
</dbReference>
<dbReference type="GO" id="GO:0008834">
    <property type="term" value="F:ditrans,polycis-undecaprenyl-diphosphate synthase [(2E,6E)-farnesyl-diphosphate specific] activity"/>
    <property type="evidence" value="ECO:0007669"/>
    <property type="project" value="TreeGrafter"/>
</dbReference>
<dbReference type="InterPro" id="IPR018520">
    <property type="entry name" value="UPP_synth-like_CS"/>
</dbReference>
<dbReference type="RefSeq" id="WP_131918990.1">
    <property type="nucleotide sequence ID" value="NZ_JAOQNU010000009.1"/>
</dbReference>
<dbReference type="GO" id="GO:0016094">
    <property type="term" value="P:polyprenol biosynthetic process"/>
    <property type="evidence" value="ECO:0007669"/>
    <property type="project" value="TreeGrafter"/>
</dbReference>
<comment type="caution">
    <text evidence="3">The sequence shown here is derived from an EMBL/GenBank/DDBJ whole genome shotgun (WGS) entry which is preliminary data.</text>
</comment>
<dbReference type="InterPro" id="IPR001441">
    <property type="entry name" value="UPP_synth-like"/>
</dbReference>